<accession>U1WN55</accession>
<dbReference type="Proteomes" id="UP000016511">
    <property type="component" value="Unassembled WGS sequence"/>
</dbReference>
<dbReference type="STRING" id="649747.HMPREF0083_01800"/>
<evidence type="ECO:0000313" key="2">
    <source>
        <dbReference type="Proteomes" id="UP000016511"/>
    </source>
</evidence>
<dbReference type="HOGENOM" id="CLU_3284051_0_0_9"/>
<dbReference type="AlphaFoldDB" id="U1WN55"/>
<keyword evidence="2" id="KW-1185">Reference proteome</keyword>
<proteinExistence type="predicted"/>
<evidence type="ECO:0000313" key="1">
    <source>
        <dbReference type="EMBL" id="ERI10039.1"/>
    </source>
</evidence>
<organism evidence="1 2">
    <name type="scientific">Aneurinibacillus aneurinilyticus ATCC 12856</name>
    <dbReference type="NCBI Taxonomy" id="649747"/>
    <lineage>
        <taxon>Bacteria</taxon>
        <taxon>Bacillati</taxon>
        <taxon>Bacillota</taxon>
        <taxon>Bacilli</taxon>
        <taxon>Bacillales</taxon>
        <taxon>Paenibacillaceae</taxon>
        <taxon>Aneurinibacillus group</taxon>
        <taxon>Aneurinibacillus</taxon>
    </lineage>
</organism>
<name>U1WN55_ANEAE</name>
<reference evidence="1 2" key="1">
    <citation type="submission" date="2013-08" db="EMBL/GenBank/DDBJ databases">
        <authorList>
            <person name="Weinstock G."/>
            <person name="Sodergren E."/>
            <person name="Wylie T."/>
            <person name="Fulton L."/>
            <person name="Fulton R."/>
            <person name="Fronick C."/>
            <person name="O'Laughlin M."/>
            <person name="Godfrey J."/>
            <person name="Miner T."/>
            <person name="Herter B."/>
            <person name="Appelbaum E."/>
            <person name="Cordes M."/>
            <person name="Lek S."/>
            <person name="Wollam A."/>
            <person name="Pepin K.H."/>
            <person name="Palsikar V.B."/>
            <person name="Mitreva M."/>
            <person name="Wilson R.K."/>
        </authorList>
    </citation>
    <scope>NUCLEOTIDE SEQUENCE [LARGE SCALE GENOMIC DNA]</scope>
    <source>
        <strain evidence="1 2">ATCC 12856</strain>
    </source>
</reference>
<sequence>MCLFLVSDFLRLFLPPTTKVCRFAKPDVYRQNITNPFFYC</sequence>
<protein>
    <submittedName>
        <fullName evidence="1">Uncharacterized protein</fullName>
    </submittedName>
</protein>
<gene>
    <name evidence="1" type="ORF">HMPREF0083_01800</name>
</gene>
<dbReference type="EMBL" id="AWSJ01000120">
    <property type="protein sequence ID" value="ERI10039.1"/>
    <property type="molecule type" value="Genomic_DNA"/>
</dbReference>
<comment type="caution">
    <text evidence="1">The sequence shown here is derived from an EMBL/GenBank/DDBJ whole genome shotgun (WGS) entry which is preliminary data.</text>
</comment>